<evidence type="ECO:0000313" key="5">
    <source>
        <dbReference type="Proteomes" id="UP001232063"/>
    </source>
</evidence>
<dbReference type="Gene3D" id="6.10.340.10">
    <property type="match status" value="1"/>
</dbReference>
<reference evidence="4" key="1">
    <citation type="submission" date="2023-05" db="EMBL/GenBank/DDBJ databases">
        <authorList>
            <person name="Zhang X."/>
        </authorList>
    </citation>
    <scope>NUCLEOTIDE SEQUENCE</scope>
    <source>
        <strain evidence="4">BD1B2-1</strain>
    </source>
</reference>
<evidence type="ECO:0000313" key="4">
    <source>
        <dbReference type="EMBL" id="MDJ1504888.1"/>
    </source>
</evidence>
<evidence type="ECO:0000259" key="3">
    <source>
        <dbReference type="Pfam" id="PF13185"/>
    </source>
</evidence>
<dbReference type="SUPFAM" id="SSF55781">
    <property type="entry name" value="GAF domain-like"/>
    <property type="match status" value="1"/>
</dbReference>
<sequence>MSIFKLSQHIRDFSLKKIIPKIGVMIVLFLTILTGYTIGIYIQNKKSLEVVNRIEDVRIPVRAIVNEILIGTSKLAANQRGYFMSGDIKYKGERLEIWEKEVAFQVKRLLEFQKDLSAADQENVNVVIVKLNQYKVVQDELEQFYDENIAPIQNRIQLAQVSDTASKDALLADLLQKAKLDHELHELIYNKSRKLRQDYQKILQTIKDTQEKDLHVETEQINTEIMVTNSVMISALIIATIVWAGLGYLVSRSLKKSIQKPVDMLTKLQAGELPDDVQPSEDELNAIIAAGNKVIHNMKSASLFAKNIGEGNFDHTFHVSGENDVLGNSLIQMRDKLQQVTLEDKKRNWITHGLAELGDILRKTEHMSGDFYATIISFIVKYVNANQGGLFVTQNNQLELMACYAFNRRKYLTKTVQPGEGLVGQAYLEKEFIFLKEVPVEYLRVTSGLGDAPPRCILICPLVLKDQVYGILELASFTVLGEHQIELVKKLCEQLASVVSAEQINQQTARLLLASQQQAEELRAQEEEMRQNMEELAATQEEMFRKEQEYLNRIRELEEKTV</sequence>
<proteinExistence type="predicted"/>
<dbReference type="InterPro" id="IPR003018">
    <property type="entry name" value="GAF"/>
</dbReference>
<dbReference type="Pfam" id="PF13185">
    <property type="entry name" value="GAF_2"/>
    <property type="match status" value="1"/>
</dbReference>
<keyword evidence="2" id="KW-0812">Transmembrane</keyword>
<dbReference type="Proteomes" id="UP001232063">
    <property type="component" value="Unassembled WGS sequence"/>
</dbReference>
<comment type="caution">
    <text evidence="4">The sequence shown here is derived from an EMBL/GenBank/DDBJ whole genome shotgun (WGS) entry which is preliminary data.</text>
</comment>
<feature type="domain" description="GAF" evidence="3">
    <location>
        <begin position="374"/>
        <end position="499"/>
    </location>
</feature>
<dbReference type="InterPro" id="IPR029016">
    <property type="entry name" value="GAF-like_dom_sf"/>
</dbReference>
<protein>
    <submittedName>
        <fullName evidence="4">GAF domain-containing protein</fullName>
    </submittedName>
</protein>
<feature type="transmembrane region" description="Helical" evidence="2">
    <location>
        <begin position="231"/>
        <end position="250"/>
    </location>
</feature>
<name>A0AAE3UJB0_9BACT</name>
<evidence type="ECO:0000256" key="2">
    <source>
        <dbReference type="SAM" id="Phobius"/>
    </source>
</evidence>
<dbReference type="RefSeq" id="WP_314516576.1">
    <property type="nucleotide sequence ID" value="NZ_JASJOU010000013.1"/>
</dbReference>
<keyword evidence="2" id="KW-1133">Transmembrane helix</keyword>
<dbReference type="EMBL" id="JASJOU010000013">
    <property type="protein sequence ID" value="MDJ1504888.1"/>
    <property type="molecule type" value="Genomic_DNA"/>
</dbReference>
<keyword evidence="1" id="KW-0175">Coiled coil</keyword>
<gene>
    <name evidence="4" type="ORF">QNI22_29765</name>
</gene>
<feature type="coiled-coil region" evidence="1">
    <location>
        <begin position="505"/>
        <end position="560"/>
    </location>
</feature>
<organism evidence="4 5">
    <name type="scientific">Xanthocytophaga agilis</name>
    <dbReference type="NCBI Taxonomy" id="3048010"/>
    <lineage>
        <taxon>Bacteria</taxon>
        <taxon>Pseudomonadati</taxon>
        <taxon>Bacteroidota</taxon>
        <taxon>Cytophagia</taxon>
        <taxon>Cytophagales</taxon>
        <taxon>Rhodocytophagaceae</taxon>
        <taxon>Xanthocytophaga</taxon>
    </lineage>
</organism>
<keyword evidence="5" id="KW-1185">Reference proteome</keyword>
<feature type="transmembrane region" description="Helical" evidence="2">
    <location>
        <begin position="21"/>
        <end position="42"/>
    </location>
</feature>
<evidence type="ECO:0000256" key="1">
    <source>
        <dbReference type="SAM" id="Coils"/>
    </source>
</evidence>
<keyword evidence="2" id="KW-0472">Membrane</keyword>
<dbReference type="AlphaFoldDB" id="A0AAE3UJB0"/>
<accession>A0AAE3UJB0</accession>
<dbReference type="Gene3D" id="3.30.450.40">
    <property type="match status" value="1"/>
</dbReference>